<feature type="compositionally biased region" description="Basic and acidic residues" evidence="1">
    <location>
        <begin position="575"/>
        <end position="592"/>
    </location>
</feature>
<organism evidence="3 4">
    <name type="scientific">Sporisorium graminicola</name>
    <dbReference type="NCBI Taxonomy" id="280036"/>
    <lineage>
        <taxon>Eukaryota</taxon>
        <taxon>Fungi</taxon>
        <taxon>Dikarya</taxon>
        <taxon>Basidiomycota</taxon>
        <taxon>Ustilaginomycotina</taxon>
        <taxon>Ustilaginomycetes</taxon>
        <taxon>Ustilaginales</taxon>
        <taxon>Ustilaginaceae</taxon>
        <taxon>Sporisorium</taxon>
    </lineage>
</organism>
<feature type="signal peptide" evidence="2">
    <location>
        <begin position="1"/>
        <end position="20"/>
    </location>
</feature>
<keyword evidence="4" id="KW-1185">Reference proteome</keyword>
<feature type="compositionally biased region" description="Polar residues" evidence="1">
    <location>
        <begin position="135"/>
        <end position="144"/>
    </location>
</feature>
<sequence length="633" mass="69009">MARIWIRVLAILALLYLGHASPVPAIDAEQEIAPAAEGPPAQLSQPGTTTSPTRKRVTWADLVEQPALPAAGSSQPARLRPVVESTLGRVGSSADDPINHNVYWGRDGRPYASRDAASATYPEGFGSRPHASRHQAASNGIQSAGSAREIYRGPEPIATTYFVNGKAYTTYEEAIRGEQAVRPQHLVGFPPSERFTRGKPAVTKGSFWGSWFPKRRSSSEPPPLLQSQQTTMTTNLPKLEGKPIMKLSEDPKLDKTALVKVASERDKLIVDRGNVGVQSVDRTLGGHVATNLVLGSHPETPYSGNWVPAQHHHRDMLQNATLVRQQREAAKMTARGEAAAFVLRSAIVAVLVLSVVAVKLPALASVHEEYPLLDQPPRLHPQQASTGTRTSSQSVHFTGRADETVYFPRRATAPVTGLVRGQNGRLVPIRLNAQLQLSPQPIPLLASSSRPEAHAHDPNAAQQNMPTATPSTNEEMQELLRAYPNIRSTTFEAVPRPHAFKLAEKYHAVQLPGQGLDAKMIGIMQAKRLPFYAQGAKGKVWFFDTRDGKRYIYTDRMQSSDETFIRGLFPQRLQDDAESSRAAEQRGSRDVAGDAGRPLNQLAARQPRTATGVSLARKLANGMKKFLSGALKP</sequence>
<protein>
    <recommendedName>
        <fullName evidence="5">Transmembrane protein</fullName>
    </recommendedName>
</protein>
<name>A0A4U7KYD6_9BASI</name>
<dbReference type="OrthoDB" id="2556307at2759"/>
<evidence type="ECO:0008006" key="5">
    <source>
        <dbReference type="Google" id="ProtNLM"/>
    </source>
</evidence>
<gene>
    <name evidence="3" type="ORF">EX895_001182</name>
</gene>
<proteinExistence type="predicted"/>
<dbReference type="EMBL" id="SRRM01000003">
    <property type="protein sequence ID" value="TKY89885.1"/>
    <property type="molecule type" value="Genomic_DNA"/>
</dbReference>
<dbReference type="Proteomes" id="UP000306050">
    <property type="component" value="Chromosome SGRAM_10"/>
</dbReference>
<evidence type="ECO:0000313" key="3">
    <source>
        <dbReference type="EMBL" id="TKY89885.1"/>
    </source>
</evidence>
<dbReference type="GeneID" id="40724077"/>
<keyword evidence="2" id="KW-0732">Signal</keyword>
<dbReference type="AlphaFoldDB" id="A0A4U7KYD6"/>
<feature type="region of interest" description="Disordered" evidence="1">
    <location>
        <begin position="374"/>
        <end position="396"/>
    </location>
</feature>
<comment type="caution">
    <text evidence="3">The sequence shown here is derived from an EMBL/GenBank/DDBJ whole genome shotgun (WGS) entry which is preliminary data.</text>
</comment>
<feature type="region of interest" description="Disordered" evidence="1">
    <location>
        <begin position="444"/>
        <end position="470"/>
    </location>
</feature>
<feature type="compositionally biased region" description="Polar residues" evidence="1">
    <location>
        <begin position="382"/>
        <end position="396"/>
    </location>
</feature>
<feature type="region of interest" description="Disordered" evidence="1">
    <location>
        <begin position="124"/>
        <end position="144"/>
    </location>
</feature>
<dbReference type="KEGG" id="sgra:EX895_001182"/>
<evidence type="ECO:0000256" key="2">
    <source>
        <dbReference type="SAM" id="SignalP"/>
    </source>
</evidence>
<reference evidence="3 4" key="1">
    <citation type="submission" date="2019-05" db="EMBL/GenBank/DDBJ databases">
        <title>Sporisorium graminicola CBS 10092 draft sequencing and annotation.</title>
        <authorList>
            <person name="Solano-Gonzalez S."/>
            <person name="Caddick M.X."/>
            <person name="Darby A."/>
        </authorList>
    </citation>
    <scope>NUCLEOTIDE SEQUENCE [LARGE SCALE GENOMIC DNA]</scope>
    <source>
        <strain evidence="3 4">CBS 10092</strain>
    </source>
</reference>
<evidence type="ECO:0000313" key="4">
    <source>
        <dbReference type="Proteomes" id="UP000306050"/>
    </source>
</evidence>
<feature type="region of interest" description="Disordered" evidence="1">
    <location>
        <begin position="575"/>
        <end position="610"/>
    </location>
</feature>
<dbReference type="RefSeq" id="XP_029741870.1">
    <property type="nucleotide sequence ID" value="XM_029881782.1"/>
</dbReference>
<accession>A0A4U7KYD6</accession>
<feature type="compositionally biased region" description="Polar residues" evidence="1">
    <location>
        <begin position="460"/>
        <end position="470"/>
    </location>
</feature>
<feature type="chain" id="PRO_5020771962" description="Transmembrane protein" evidence="2">
    <location>
        <begin position="21"/>
        <end position="633"/>
    </location>
</feature>
<evidence type="ECO:0000256" key="1">
    <source>
        <dbReference type="SAM" id="MobiDB-lite"/>
    </source>
</evidence>